<feature type="transmembrane region" description="Helical" evidence="1">
    <location>
        <begin position="120"/>
        <end position="141"/>
    </location>
</feature>
<feature type="transmembrane region" description="Helical" evidence="1">
    <location>
        <begin position="77"/>
        <end position="100"/>
    </location>
</feature>
<protein>
    <submittedName>
        <fullName evidence="2">Uncharacterized protein</fullName>
    </submittedName>
</protein>
<sequence>MDLENVRKEILGVKLDISEYFRVAFSVFKILLKENKLLMFFSFLITLIGVVSGVIVIGEQIIGEAEIYEYYDIVTKLILAFMSIVYLIFNIGSPFFKGYFFRKVAFKLENNTNNLNLGKLYIKVLKLLGVVLVLSVISIFAEKISSFIGSIVTIWALLYFFEAYYIRNLGLKDSANYSLELSKGNRYKVIVPNLIVGIPSLIGIVSAVFILSNQRNGFIILGFFFLFTIIAAIVIVYMEIFNIVVFLNVENNYLKNEGKDSKYNFKDKEEIDLRNSQISNNF</sequence>
<dbReference type="RefSeq" id="WP_147005559.1">
    <property type="nucleotide sequence ID" value="NZ_AP019846.1"/>
</dbReference>
<dbReference type="AlphaFoldDB" id="A0A510L829"/>
<evidence type="ECO:0000256" key="1">
    <source>
        <dbReference type="SAM" id="Phobius"/>
    </source>
</evidence>
<dbReference type="OrthoDB" id="82482at2"/>
<keyword evidence="1" id="KW-1133">Transmembrane helix</keyword>
<keyword evidence="1" id="KW-0472">Membrane</keyword>
<gene>
    <name evidence="2" type="ORF">JMUB5056_1093</name>
</gene>
<dbReference type="KEGG" id="lhg:JMUB5056_1093"/>
<feature type="transmembrane region" description="Helical" evidence="1">
    <location>
        <begin position="218"/>
        <end position="249"/>
    </location>
</feature>
<accession>A0A510L829</accession>
<evidence type="ECO:0000313" key="2">
    <source>
        <dbReference type="EMBL" id="BBM59509.1"/>
    </source>
</evidence>
<proteinExistence type="predicted"/>
<feature type="transmembrane region" description="Helical" evidence="1">
    <location>
        <begin position="187"/>
        <end position="212"/>
    </location>
</feature>
<feature type="transmembrane region" description="Helical" evidence="1">
    <location>
        <begin position="147"/>
        <end position="166"/>
    </location>
</feature>
<keyword evidence="1" id="KW-0812">Transmembrane</keyword>
<organism evidence="2 3">
    <name type="scientific">Leptotrichia hongkongensis</name>
    <dbReference type="NCBI Taxonomy" id="554406"/>
    <lineage>
        <taxon>Bacteria</taxon>
        <taxon>Fusobacteriati</taxon>
        <taxon>Fusobacteriota</taxon>
        <taxon>Fusobacteriia</taxon>
        <taxon>Fusobacteriales</taxon>
        <taxon>Leptotrichiaceae</taxon>
        <taxon>Leptotrichia</taxon>
    </lineage>
</organism>
<dbReference type="Proteomes" id="UP000321561">
    <property type="component" value="Chromosome"/>
</dbReference>
<evidence type="ECO:0000313" key="3">
    <source>
        <dbReference type="Proteomes" id="UP000321561"/>
    </source>
</evidence>
<name>A0A510L829_9FUSO</name>
<dbReference type="EMBL" id="AP019846">
    <property type="protein sequence ID" value="BBM59509.1"/>
    <property type="molecule type" value="Genomic_DNA"/>
</dbReference>
<reference evidence="2 3" key="1">
    <citation type="submission" date="2019-07" db="EMBL/GenBank/DDBJ databases">
        <title>Complete Genome Sequence of Leptotrichia hongkongensis Strain JMUB5056.</title>
        <authorList>
            <person name="Watanabe S."/>
            <person name="Cui L."/>
        </authorList>
    </citation>
    <scope>NUCLEOTIDE SEQUENCE [LARGE SCALE GENOMIC DNA]</scope>
    <source>
        <strain evidence="2 3">JMUB5056</strain>
    </source>
</reference>
<feature type="transmembrane region" description="Helical" evidence="1">
    <location>
        <begin position="37"/>
        <end position="57"/>
    </location>
</feature>